<gene>
    <name evidence="7" type="ORF">BU24DRAFT_390489</name>
</gene>
<evidence type="ECO:0008006" key="9">
    <source>
        <dbReference type="Google" id="ProtNLM"/>
    </source>
</evidence>
<dbReference type="InterPro" id="IPR056541">
    <property type="entry name" value="Ig-like_POM152"/>
</dbReference>
<evidence type="ECO:0000259" key="3">
    <source>
        <dbReference type="Pfam" id="PF24097"/>
    </source>
</evidence>
<organism evidence="7 8">
    <name type="scientific">Aaosphaeria arxii CBS 175.79</name>
    <dbReference type="NCBI Taxonomy" id="1450172"/>
    <lineage>
        <taxon>Eukaryota</taxon>
        <taxon>Fungi</taxon>
        <taxon>Dikarya</taxon>
        <taxon>Ascomycota</taxon>
        <taxon>Pezizomycotina</taxon>
        <taxon>Dothideomycetes</taxon>
        <taxon>Pleosporomycetidae</taxon>
        <taxon>Pleosporales</taxon>
        <taxon>Pleosporales incertae sedis</taxon>
        <taxon>Aaosphaeria</taxon>
    </lineage>
</organism>
<evidence type="ECO:0000259" key="5">
    <source>
        <dbReference type="Pfam" id="PF24519"/>
    </source>
</evidence>
<evidence type="ECO:0000259" key="2">
    <source>
        <dbReference type="Pfam" id="PF23664"/>
    </source>
</evidence>
<sequence>MNSTPRGPGGFPATPQTIRSSGVYNTAETTPSRPNARKTLPNVPTATEHVRSGPWLSTDILDAATQRFYVFGFYVAIWAWRLYDFYTLAVDQEESLGLCLKWCFIDMVWMFGLPLLEIPWLEWNNATAFLLFILHAALDVMLMFRVGLPLQAWCVSLLAFLYDSELAISERSVKQGSILHNASLILGKQIINILPEGSAILNPGRESFCLNSSITALEIPILINQTEPVEIELLRIDIDTNQNETITIKRGELKSLLKKARRATKHVDPNEPLLLRHSVKKTGIYLLKKVLDQSKLEVRPRSSNVVVATCPQARVVPTNLNRCRNDLANVALEIEGTPPLSIKYRLTVNGQSRGTSEFQSLQPDDYLSPLSRHTSQALLHSSREDVAWARSQKVTVALKETLASSGTWKYSIEEVQDGFGNFVSYVVHDDEEHVSKHKPFGVYQSFSVHERPRVALDGCNQQKPLRVAKGNVEKLPLKYQSTGKQAIDAPHIIEYLFTPQGSLLPDGTHAPDATLKKETMRSIRERPLISEAGLYTVTSVSTEYCEGEVLEPASCLLQNPPEPVLALQSEDIVDKCAGNPIGLRVDLDLIGTPPFVVKYTQQRNRERPQHKLVKIDSLRGTLELTPDDAGHYTYSFESIRDRIYSERPLSQQLSQDVKPSASAQFIDAHDIKQACIDDSVDFNVRLWGEGPWTLEFELIHNGKRIKDSKVVEDQVHTIKTPRLKSGGEYILSLTSVTDKMNCKEWLTKEEAKVNVRHERPKAYFGHIEGKQDVLALEGRKVNLPLRLTGTGPWKLEYKNLDNERIEKTTVRGANDHIEASAQGAYKLLSVSDSVCPGLIDHKADVFSVSWVPRPKLSIPESASMVFDGIKYVKEAVCEGDEDSFDILLQGSTPYDVTYEQQFKDKVNGKTAALSKKDLKAVGSVASIRAETSKAGFYEYKFVKVADSKYDHSSKHFAPTVLQQTVYSLPSARFDKPGKVYSFCTAREVEGEEVIPVTMEGVPPFYLEVEIKHTGTPKPEISIHKNIPSHRFDVKIDQRKLHLGTSMVTIRKIRDSRGCTRKLQSVSHRVQLSVHDAPTATPLEDRTDFCVGERLSFALGGQVPFTVYYTFENQERKASNAGTTFRRLAELPGTFTITGLRDSASECLAALELTKRIHPIPSVRLSGGQVSQVDIHEGGGTDLEFQFWGTPPFEFTYTRSTNAAKGKKSKVLEIRTEISHERELRIPVQEEGTYEVVSIKDRWCSFARGLDGQGVVGEGNRRGKKLLQ</sequence>
<feature type="domain" description="Nucleoporin POM152 Ig-like" evidence="4">
    <location>
        <begin position="451"/>
        <end position="555"/>
    </location>
</feature>
<dbReference type="Pfam" id="PF24097">
    <property type="entry name" value="TMD_POM152"/>
    <property type="match status" value="1"/>
</dbReference>
<accession>A0A6A5XZY5</accession>
<dbReference type="GO" id="GO:0017056">
    <property type="term" value="F:structural constituent of nuclear pore"/>
    <property type="evidence" value="ECO:0007669"/>
    <property type="project" value="InterPro"/>
</dbReference>
<dbReference type="Pfam" id="PF24527">
    <property type="entry name" value="Ig-like_Pom152_9"/>
    <property type="match status" value="1"/>
</dbReference>
<dbReference type="InterPro" id="IPR056543">
    <property type="entry name" value="Ig-like_POM152_9th"/>
</dbReference>
<feature type="domain" description="Nucleoporin POM152 ninth Ig-like" evidence="6">
    <location>
        <begin position="1077"/>
        <end position="1154"/>
    </location>
</feature>
<feature type="region of interest" description="Disordered" evidence="1">
    <location>
        <begin position="1"/>
        <end position="49"/>
    </location>
</feature>
<feature type="domain" description="Nucleoporin POM152 immunoglobulin-like" evidence="2">
    <location>
        <begin position="877"/>
        <end position="965"/>
    </location>
</feature>
<dbReference type="RefSeq" id="XP_033386855.1">
    <property type="nucleotide sequence ID" value="XM_033525073.1"/>
</dbReference>
<dbReference type="InterPro" id="IPR056540">
    <property type="entry name" value="TMD_POM152"/>
</dbReference>
<dbReference type="Pfam" id="PF24519">
    <property type="entry name" value="Ig-like_Pom152_1"/>
    <property type="match status" value="1"/>
</dbReference>
<dbReference type="PANTHER" id="PTHR28206:SF1">
    <property type="entry name" value="NUCLEOPORIN POM152"/>
    <property type="match status" value="1"/>
</dbReference>
<proteinExistence type="predicted"/>
<dbReference type="GO" id="GO:0006999">
    <property type="term" value="P:nuclear pore organization"/>
    <property type="evidence" value="ECO:0007669"/>
    <property type="project" value="TreeGrafter"/>
</dbReference>
<feature type="domain" description="Nucleoporin POM152 N-terminal transmembrane" evidence="3">
    <location>
        <begin position="62"/>
        <end position="146"/>
    </location>
</feature>
<reference evidence="7" key="1">
    <citation type="journal article" date="2020" name="Stud. Mycol.">
        <title>101 Dothideomycetes genomes: a test case for predicting lifestyles and emergence of pathogens.</title>
        <authorList>
            <person name="Haridas S."/>
            <person name="Albert R."/>
            <person name="Binder M."/>
            <person name="Bloem J."/>
            <person name="Labutti K."/>
            <person name="Salamov A."/>
            <person name="Andreopoulos B."/>
            <person name="Baker S."/>
            <person name="Barry K."/>
            <person name="Bills G."/>
            <person name="Bluhm B."/>
            <person name="Cannon C."/>
            <person name="Castanera R."/>
            <person name="Culley D."/>
            <person name="Daum C."/>
            <person name="Ezra D."/>
            <person name="Gonzalez J."/>
            <person name="Henrissat B."/>
            <person name="Kuo A."/>
            <person name="Liang C."/>
            <person name="Lipzen A."/>
            <person name="Lutzoni F."/>
            <person name="Magnuson J."/>
            <person name="Mondo S."/>
            <person name="Nolan M."/>
            <person name="Ohm R."/>
            <person name="Pangilinan J."/>
            <person name="Park H.-J."/>
            <person name="Ramirez L."/>
            <person name="Alfaro M."/>
            <person name="Sun H."/>
            <person name="Tritt A."/>
            <person name="Yoshinaga Y."/>
            <person name="Zwiers L.-H."/>
            <person name="Turgeon B."/>
            <person name="Goodwin S."/>
            <person name="Spatafora J."/>
            <person name="Crous P."/>
            <person name="Grigoriev I."/>
        </authorList>
    </citation>
    <scope>NUCLEOTIDE SEQUENCE</scope>
    <source>
        <strain evidence="7">CBS 175.79</strain>
    </source>
</reference>
<evidence type="ECO:0000259" key="6">
    <source>
        <dbReference type="Pfam" id="PF24527"/>
    </source>
</evidence>
<feature type="domain" description="Nucleoporin POM152 Ig-like" evidence="4">
    <location>
        <begin position="759"/>
        <end position="843"/>
    </location>
</feature>
<dbReference type="GO" id="GO:0070762">
    <property type="term" value="C:nuclear pore transmembrane ring"/>
    <property type="evidence" value="ECO:0007669"/>
    <property type="project" value="TreeGrafter"/>
</dbReference>
<dbReference type="Pfam" id="PF24312">
    <property type="entry name" value="Ig-like_POM152"/>
    <property type="match status" value="3"/>
</dbReference>
<evidence type="ECO:0000259" key="4">
    <source>
        <dbReference type="Pfam" id="PF24312"/>
    </source>
</evidence>
<feature type="domain" description="Nucleoporin POM152 Ig-like" evidence="4">
    <location>
        <begin position="1160"/>
        <end position="1244"/>
    </location>
</feature>
<dbReference type="GeneID" id="54282470"/>
<dbReference type="AlphaFoldDB" id="A0A6A5XZY5"/>
<dbReference type="GO" id="GO:0006606">
    <property type="term" value="P:protein import into nucleus"/>
    <property type="evidence" value="ECO:0007669"/>
    <property type="project" value="TreeGrafter"/>
</dbReference>
<dbReference type="EMBL" id="ML978068">
    <property type="protein sequence ID" value="KAF2018516.1"/>
    <property type="molecule type" value="Genomic_DNA"/>
</dbReference>
<feature type="domain" description="Nucleoporin POM152 immunoglobulin-like" evidence="2">
    <location>
        <begin position="559"/>
        <end position="662"/>
    </location>
</feature>
<protein>
    <recommendedName>
        <fullName evidence="9">Nucleoporin Pom152</fullName>
    </recommendedName>
</protein>
<dbReference type="InterPro" id="IPR056544">
    <property type="entry name" value="Ig_POM152"/>
</dbReference>
<evidence type="ECO:0000256" key="1">
    <source>
        <dbReference type="SAM" id="MobiDB-lite"/>
    </source>
</evidence>
<name>A0A6A5XZY5_9PLEO</name>
<evidence type="ECO:0000313" key="8">
    <source>
        <dbReference type="Proteomes" id="UP000799778"/>
    </source>
</evidence>
<dbReference type="Proteomes" id="UP000799778">
    <property type="component" value="Unassembled WGS sequence"/>
</dbReference>
<keyword evidence="8" id="KW-1185">Reference proteome</keyword>
<dbReference type="InterPro" id="IPR056542">
    <property type="entry name" value="Ig-like_POM152_1st"/>
</dbReference>
<feature type="domain" description="Nucleoporin POM152 first Ig-like" evidence="5">
    <location>
        <begin position="198"/>
        <end position="307"/>
    </location>
</feature>
<feature type="compositionally biased region" description="Polar residues" evidence="1">
    <location>
        <begin position="14"/>
        <end position="33"/>
    </location>
</feature>
<dbReference type="Pfam" id="PF23664">
    <property type="entry name" value="Ig_Pom152"/>
    <property type="match status" value="2"/>
</dbReference>
<dbReference type="InterPro" id="IPR037701">
    <property type="entry name" value="Pom152"/>
</dbReference>
<dbReference type="PANTHER" id="PTHR28206">
    <property type="entry name" value="NUCLEOPORIN POM152"/>
    <property type="match status" value="1"/>
</dbReference>
<dbReference type="OrthoDB" id="5529162at2759"/>
<evidence type="ECO:0000313" key="7">
    <source>
        <dbReference type="EMBL" id="KAF2018516.1"/>
    </source>
</evidence>